<comment type="caution">
    <text evidence="1">The sequence shown here is derived from an EMBL/GenBank/DDBJ whole genome shotgun (WGS) entry which is preliminary data.</text>
</comment>
<accession>A0ACB7VRY4</accession>
<keyword evidence="2" id="KW-1185">Reference proteome</keyword>
<gene>
    <name evidence="1" type="ORF">IHE45_07G081500</name>
</gene>
<reference evidence="2" key="1">
    <citation type="journal article" date="2022" name="Nat. Commun.">
        <title>Chromosome evolution and the genetic basis of agronomically important traits in greater yam.</title>
        <authorList>
            <person name="Bredeson J.V."/>
            <person name="Lyons J.B."/>
            <person name="Oniyinde I.O."/>
            <person name="Okereke N.R."/>
            <person name="Kolade O."/>
            <person name="Nnabue I."/>
            <person name="Nwadili C.O."/>
            <person name="Hribova E."/>
            <person name="Parker M."/>
            <person name="Nwogha J."/>
            <person name="Shu S."/>
            <person name="Carlson J."/>
            <person name="Kariba R."/>
            <person name="Muthemba S."/>
            <person name="Knop K."/>
            <person name="Barton G.J."/>
            <person name="Sherwood A.V."/>
            <person name="Lopez-Montes A."/>
            <person name="Asiedu R."/>
            <person name="Jamnadass R."/>
            <person name="Muchugi A."/>
            <person name="Goodstein D."/>
            <person name="Egesi C.N."/>
            <person name="Featherston J."/>
            <person name="Asfaw A."/>
            <person name="Simpson G.G."/>
            <person name="Dolezel J."/>
            <person name="Hendre P.S."/>
            <person name="Van Deynze A."/>
            <person name="Kumar P.L."/>
            <person name="Obidiegwu J.E."/>
            <person name="Bhattacharjee R."/>
            <person name="Rokhsar D.S."/>
        </authorList>
    </citation>
    <scope>NUCLEOTIDE SEQUENCE [LARGE SCALE GENOMIC DNA]</scope>
    <source>
        <strain evidence="2">cv. TDa95/00328</strain>
    </source>
</reference>
<evidence type="ECO:0000313" key="1">
    <source>
        <dbReference type="EMBL" id="KAH7677396.1"/>
    </source>
</evidence>
<dbReference type="Proteomes" id="UP000827976">
    <property type="component" value="Chromosome 7"/>
</dbReference>
<proteinExistence type="predicted"/>
<protein>
    <submittedName>
        <fullName evidence="1">Uncharacterized protein</fullName>
    </submittedName>
</protein>
<organism evidence="1 2">
    <name type="scientific">Dioscorea alata</name>
    <name type="common">Purple yam</name>
    <dbReference type="NCBI Taxonomy" id="55571"/>
    <lineage>
        <taxon>Eukaryota</taxon>
        <taxon>Viridiplantae</taxon>
        <taxon>Streptophyta</taxon>
        <taxon>Embryophyta</taxon>
        <taxon>Tracheophyta</taxon>
        <taxon>Spermatophyta</taxon>
        <taxon>Magnoliopsida</taxon>
        <taxon>Liliopsida</taxon>
        <taxon>Dioscoreales</taxon>
        <taxon>Dioscoreaceae</taxon>
        <taxon>Dioscorea</taxon>
    </lineage>
</organism>
<sequence length="113" mass="13098">MAVDMVVLLKLKLLAAAGGHPHCHLHVALLWFFLLKLPLATRMRGSYTDMIFSLRLFFFRLNRVLFPDTPGRNGRRWQRALRLFQERVAEDGRYSPNTQSNEDSLHAFSMLAL</sequence>
<evidence type="ECO:0000313" key="2">
    <source>
        <dbReference type="Proteomes" id="UP000827976"/>
    </source>
</evidence>
<name>A0ACB7VRY4_DIOAL</name>
<dbReference type="EMBL" id="CM037017">
    <property type="protein sequence ID" value="KAH7677396.1"/>
    <property type="molecule type" value="Genomic_DNA"/>
</dbReference>